<reference evidence="3" key="1">
    <citation type="submission" date="2016-11" db="UniProtKB">
        <authorList>
            <consortium name="WormBaseParasite"/>
        </authorList>
    </citation>
    <scope>IDENTIFICATION</scope>
</reference>
<feature type="transmembrane region" description="Helical" evidence="1">
    <location>
        <begin position="17"/>
        <end position="34"/>
    </location>
</feature>
<dbReference type="WBParaSite" id="Hba_00757">
    <property type="protein sequence ID" value="Hba_00757"/>
    <property type="gene ID" value="Hba_00757"/>
</dbReference>
<keyword evidence="2" id="KW-1185">Reference proteome</keyword>
<dbReference type="AlphaFoldDB" id="A0A1I7W7Y8"/>
<evidence type="ECO:0000313" key="3">
    <source>
        <dbReference type="WBParaSite" id="Hba_00757"/>
    </source>
</evidence>
<evidence type="ECO:0000313" key="2">
    <source>
        <dbReference type="Proteomes" id="UP000095283"/>
    </source>
</evidence>
<keyword evidence="1" id="KW-0472">Membrane</keyword>
<accession>A0A1I7W7Y8</accession>
<proteinExistence type="predicted"/>
<evidence type="ECO:0000256" key="1">
    <source>
        <dbReference type="SAM" id="Phobius"/>
    </source>
</evidence>
<keyword evidence="1" id="KW-0812">Transmembrane</keyword>
<sequence length="55" mass="6279">MNSNHFTSAYKSVSKQLMIVMICLFNQILVYLLIETVFSCSSNCSLKFPINTSRL</sequence>
<dbReference type="Proteomes" id="UP000095283">
    <property type="component" value="Unplaced"/>
</dbReference>
<organism evidence="2 3">
    <name type="scientific">Heterorhabditis bacteriophora</name>
    <name type="common">Entomopathogenic nematode worm</name>
    <dbReference type="NCBI Taxonomy" id="37862"/>
    <lineage>
        <taxon>Eukaryota</taxon>
        <taxon>Metazoa</taxon>
        <taxon>Ecdysozoa</taxon>
        <taxon>Nematoda</taxon>
        <taxon>Chromadorea</taxon>
        <taxon>Rhabditida</taxon>
        <taxon>Rhabditina</taxon>
        <taxon>Rhabditomorpha</taxon>
        <taxon>Strongyloidea</taxon>
        <taxon>Heterorhabditidae</taxon>
        <taxon>Heterorhabditis</taxon>
    </lineage>
</organism>
<keyword evidence="1" id="KW-1133">Transmembrane helix</keyword>
<protein>
    <submittedName>
        <fullName evidence="3">7TM_GPCR_Srx domain-containing protein</fullName>
    </submittedName>
</protein>
<name>A0A1I7W7Y8_HETBA</name>